<sequence length="350" mass="38065">MSGTRRLMILPCEPGRQDGYSLAVAADLARLAPGPEDVVVYRSAPSAARQDGALPIATATAAEKAWNILRGRPPYELLEGSLRRCLAGVAGGFEEIFAGEIFFYRALRQMFPAAQIQARSHNFYSLGRCRQLLGHVPTNLRHSLNLFLYSRLEMEILADPKASLAFITEEELAFARLLSPLAPSSWWPVVDPGLALREDLRAPTVPRLVFFGSAAASHTAIGLKLLCQEVFPRLRARMPQVELHLFGHGSEAYGAPARGIHGHGRFAGDGLPFEGDGLFCVPDVHGCGIKLKVADLLKAGAPFITTPMGLSGYHLPPHPHVLVHELKDWAEALAAYFQAQGLDQPPRTTA</sequence>
<comment type="caution">
    <text evidence="1">The sequence shown here is derived from an EMBL/GenBank/DDBJ whole genome shotgun (WGS) entry which is preliminary data.</text>
</comment>
<evidence type="ECO:0000313" key="2">
    <source>
        <dbReference type="Proteomes" id="UP001165044"/>
    </source>
</evidence>
<dbReference type="Proteomes" id="UP001165044">
    <property type="component" value="Unassembled WGS sequence"/>
</dbReference>
<dbReference type="RefSeq" id="WP_285606364.1">
    <property type="nucleotide sequence ID" value="NZ_BSDC01000001.1"/>
</dbReference>
<organism evidence="1 2">
    <name type="scientific">Geothrix edaphica</name>
    <dbReference type="NCBI Taxonomy" id="2927976"/>
    <lineage>
        <taxon>Bacteria</taxon>
        <taxon>Pseudomonadati</taxon>
        <taxon>Acidobacteriota</taxon>
        <taxon>Holophagae</taxon>
        <taxon>Holophagales</taxon>
        <taxon>Holophagaceae</taxon>
        <taxon>Geothrix</taxon>
    </lineage>
</organism>
<protein>
    <recommendedName>
        <fullName evidence="3">Glycosyltransferase</fullName>
    </recommendedName>
</protein>
<keyword evidence="2" id="KW-1185">Reference proteome</keyword>
<evidence type="ECO:0008006" key="3">
    <source>
        <dbReference type="Google" id="ProtNLM"/>
    </source>
</evidence>
<dbReference type="EMBL" id="BSDC01000001">
    <property type="protein sequence ID" value="GLH66287.1"/>
    <property type="molecule type" value="Genomic_DNA"/>
</dbReference>
<reference evidence="1" key="1">
    <citation type="journal article" date="2023" name="Antonie Van Leeuwenhoek">
        <title>Mesoterricola silvestris gen. nov., sp. nov., Mesoterricola sediminis sp. nov., Geothrix oryzae sp. nov., Geothrix edaphica sp. nov., Geothrix rubra sp. nov., and Geothrix limicola sp. nov., six novel members of Acidobacteriota isolated from soils.</title>
        <authorList>
            <person name="Itoh H."/>
            <person name="Sugisawa Y."/>
            <person name="Mise K."/>
            <person name="Xu Z."/>
            <person name="Kuniyasu M."/>
            <person name="Ushijima N."/>
            <person name="Kawano K."/>
            <person name="Kobayashi E."/>
            <person name="Shiratori Y."/>
            <person name="Masuda Y."/>
            <person name="Senoo K."/>
        </authorList>
    </citation>
    <scope>NUCLEOTIDE SEQUENCE</scope>
    <source>
        <strain evidence="1">Red802</strain>
    </source>
</reference>
<accession>A0ABQ5PVA6</accession>
<proteinExistence type="predicted"/>
<gene>
    <name evidence="1" type="ORF">GETHED_06510</name>
</gene>
<evidence type="ECO:0000313" key="1">
    <source>
        <dbReference type="EMBL" id="GLH66287.1"/>
    </source>
</evidence>
<name>A0ABQ5PVA6_9BACT</name>